<evidence type="ECO:0008006" key="3">
    <source>
        <dbReference type="Google" id="ProtNLM"/>
    </source>
</evidence>
<gene>
    <name evidence="1" type="ORF">SAMN02910293_00431</name>
</gene>
<organism evidence="1 2">
    <name type="scientific">Streptococcus henryi</name>
    <dbReference type="NCBI Taxonomy" id="439219"/>
    <lineage>
        <taxon>Bacteria</taxon>
        <taxon>Bacillati</taxon>
        <taxon>Bacillota</taxon>
        <taxon>Bacilli</taxon>
        <taxon>Lactobacillales</taxon>
        <taxon>Streptococcaceae</taxon>
        <taxon>Streptococcus</taxon>
    </lineage>
</organism>
<accession>A0A1G6AK28</accession>
<dbReference type="EMBL" id="FMXP01000005">
    <property type="protein sequence ID" value="SDB08777.1"/>
    <property type="molecule type" value="Genomic_DNA"/>
</dbReference>
<dbReference type="InterPro" id="IPR036388">
    <property type="entry name" value="WH-like_DNA-bd_sf"/>
</dbReference>
<protein>
    <recommendedName>
        <fullName evidence="3">DUF1492 domain-containing protein</fullName>
    </recommendedName>
</protein>
<dbReference type="Proteomes" id="UP000182508">
    <property type="component" value="Unassembled WGS sequence"/>
</dbReference>
<dbReference type="AlphaFoldDB" id="A0A1G6AK28"/>
<dbReference type="InterPro" id="IPR013324">
    <property type="entry name" value="RNA_pol_sigma_r3/r4-like"/>
</dbReference>
<dbReference type="Gene3D" id="1.10.10.10">
    <property type="entry name" value="Winged helix-like DNA-binding domain superfamily/Winged helix DNA-binding domain"/>
    <property type="match status" value="1"/>
</dbReference>
<keyword evidence="2" id="KW-1185">Reference proteome</keyword>
<evidence type="ECO:0000313" key="2">
    <source>
        <dbReference type="Proteomes" id="UP000182508"/>
    </source>
</evidence>
<proteinExistence type="predicted"/>
<dbReference type="SUPFAM" id="SSF88659">
    <property type="entry name" value="Sigma3 and sigma4 domains of RNA polymerase sigma factors"/>
    <property type="match status" value="1"/>
</dbReference>
<dbReference type="RefSeq" id="WP_074485205.1">
    <property type="nucleotide sequence ID" value="NZ_FMXP01000005.1"/>
</dbReference>
<name>A0A1G6AK28_9STRE</name>
<evidence type="ECO:0000313" key="1">
    <source>
        <dbReference type="EMBL" id="SDB08777.1"/>
    </source>
</evidence>
<dbReference type="STRING" id="439219.SAMN02910293_00431"/>
<dbReference type="InterPro" id="IPR010861">
    <property type="entry name" value="DUF1492"/>
</dbReference>
<sequence>MSRAKEMLENLLKLDSYILRLVERRDRLNASRLSSPQLSDMKVLGGKRKQQDDIYVEYLTTKQEIEVKAAEAMRKQRELQNMIDRLSFDSGEILSMVYIDKMTVWQVCDRYSCSTRTYYRKINQAYDELDDLICHDLA</sequence>
<dbReference type="Pfam" id="PF07374">
    <property type="entry name" value="DUF1492"/>
    <property type="match status" value="1"/>
</dbReference>
<reference evidence="1 2" key="1">
    <citation type="submission" date="2016-10" db="EMBL/GenBank/DDBJ databases">
        <authorList>
            <person name="de Groot N.N."/>
        </authorList>
    </citation>
    <scope>NUCLEOTIDE SEQUENCE [LARGE SCALE GENOMIC DNA]</scope>
    <source>
        <strain evidence="1 2">A-4</strain>
    </source>
</reference>